<dbReference type="RefSeq" id="WP_153413510.1">
    <property type="nucleotide sequence ID" value="NZ_WISB01000125.1"/>
</dbReference>
<gene>
    <name evidence="2" type="ORF">GHJ91_23330</name>
</gene>
<dbReference type="Pfam" id="PF22262">
    <property type="entry name" value="DUF6950"/>
    <property type="match status" value="1"/>
</dbReference>
<dbReference type="InterPro" id="IPR053802">
    <property type="entry name" value="DUF6950"/>
</dbReference>
<feature type="domain" description="DUF6950" evidence="1">
    <location>
        <begin position="4"/>
        <end position="127"/>
    </location>
</feature>
<organism evidence="2">
    <name type="scientific">Sinorhizobium medicae</name>
    <dbReference type="NCBI Taxonomy" id="110321"/>
    <lineage>
        <taxon>Bacteria</taxon>
        <taxon>Pseudomonadati</taxon>
        <taxon>Pseudomonadota</taxon>
        <taxon>Alphaproteobacteria</taxon>
        <taxon>Hyphomicrobiales</taxon>
        <taxon>Rhizobiaceae</taxon>
        <taxon>Sinorhizobium/Ensifer group</taxon>
        <taxon>Sinorhizobium</taxon>
    </lineage>
</organism>
<protein>
    <recommendedName>
        <fullName evidence="1">DUF6950 domain-containing protein</fullName>
    </recommendedName>
</protein>
<comment type="caution">
    <text evidence="2">The sequence shown here is derived from an EMBL/GenBank/DDBJ whole genome shotgun (WGS) entry which is preliminary data.</text>
</comment>
<evidence type="ECO:0000313" key="2">
    <source>
        <dbReference type="EMBL" id="MQW72007.1"/>
    </source>
</evidence>
<sequence length="132" mass="14578">MTVDEFLAAELSRPFSWGKSDCAAMADRWVQAVAGFSPMDLFGRRHSDEAEALEWLREPGSIAVAVNRVMRAAGFKKTAEPRIGDVGLVFHDGRLCVAILAGPVWVCRDEAGLIGVHPAGLWKAWRIECLRR</sequence>
<proteinExistence type="predicted"/>
<accession>A0A6G1WQU1</accession>
<name>A0A6G1WQU1_9HYPH</name>
<dbReference type="AlphaFoldDB" id="A0A6G1WQU1"/>
<reference evidence="2" key="1">
    <citation type="journal article" date="2013" name="Genome Biol.">
        <title>Comparative genomics of the core and accessory genomes of 48 Sinorhizobium strains comprising five genospecies.</title>
        <authorList>
            <person name="Sugawara M."/>
            <person name="Epstein B."/>
            <person name="Badgley B.D."/>
            <person name="Unno T."/>
            <person name="Xu L."/>
            <person name="Reese J."/>
            <person name="Gyaneshwar P."/>
            <person name="Denny R."/>
            <person name="Mudge J."/>
            <person name="Bharti A.K."/>
            <person name="Farmer A.D."/>
            <person name="May G.D."/>
            <person name="Woodward J.E."/>
            <person name="Medigue C."/>
            <person name="Vallenet D."/>
            <person name="Lajus A."/>
            <person name="Rouy Z."/>
            <person name="Martinez-Vaz B."/>
            <person name="Tiffin P."/>
            <person name="Young N.D."/>
            <person name="Sadowsky M.J."/>
        </authorList>
    </citation>
    <scope>NUCLEOTIDE SEQUENCE</scope>
    <source>
        <strain evidence="2">M1</strain>
    </source>
</reference>
<evidence type="ECO:0000259" key="1">
    <source>
        <dbReference type="Pfam" id="PF22262"/>
    </source>
</evidence>
<dbReference type="EMBL" id="WISB01000125">
    <property type="protein sequence ID" value="MQW72007.1"/>
    <property type="molecule type" value="Genomic_DNA"/>
</dbReference>